<organism evidence="3 4">
    <name type="scientific">Podospora australis</name>
    <dbReference type="NCBI Taxonomy" id="1536484"/>
    <lineage>
        <taxon>Eukaryota</taxon>
        <taxon>Fungi</taxon>
        <taxon>Dikarya</taxon>
        <taxon>Ascomycota</taxon>
        <taxon>Pezizomycotina</taxon>
        <taxon>Sordariomycetes</taxon>
        <taxon>Sordariomycetidae</taxon>
        <taxon>Sordariales</taxon>
        <taxon>Podosporaceae</taxon>
        <taxon>Podospora</taxon>
    </lineage>
</organism>
<comment type="caution">
    <text evidence="3">The sequence shown here is derived from an EMBL/GenBank/DDBJ whole genome shotgun (WGS) entry which is preliminary data.</text>
</comment>
<feature type="region of interest" description="Disordered" evidence="1">
    <location>
        <begin position="119"/>
        <end position="165"/>
    </location>
</feature>
<proteinExistence type="predicted"/>
<dbReference type="AlphaFoldDB" id="A0AAN6X419"/>
<name>A0AAN6X419_9PEZI</name>
<gene>
    <name evidence="3" type="ORF">QBC35DRAFT_469188</name>
</gene>
<evidence type="ECO:0000256" key="2">
    <source>
        <dbReference type="SAM" id="SignalP"/>
    </source>
</evidence>
<feature type="compositionally biased region" description="Low complexity" evidence="1">
    <location>
        <begin position="123"/>
        <end position="142"/>
    </location>
</feature>
<evidence type="ECO:0000256" key="1">
    <source>
        <dbReference type="SAM" id="MobiDB-lite"/>
    </source>
</evidence>
<dbReference type="Proteomes" id="UP001302126">
    <property type="component" value="Unassembled WGS sequence"/>
</dbReference>
<feature type="signal peptide" evidence="2">
    <location>
        <begin position="1"/>
        <end position="18"/>
    </location>
</feature>
<feature type="compositionally biased region" description="Low complexity" evidence="1">
    <location>
        <begin position="154"/>
        <end position="165"/>
    </location>
</feature>
<feature type="chain" id="PRO_5042937282" evidence="2">
    <location>
        <begin position="19"/>
        <end position="190"/>
    </location>
</feature>
<evidence type="ECO:0000313" key="3">
    <source>
        <dbReference type="EMBL" id="KAK4193530.1"/>
    </source>
</evidence>
<dbReference type="EMBL" id="MU864351">
    <property type="protein sequence ID" value="KAK4193530.1"/>
    <property type="molecule type" value="Genomic_DNA"/>
</dbReference>
<sequence length="190" mass="18640">MRVTSLLITGLFALAANAQSNTPAPSSSPTIDPATAAANSQQAEIIKCINACEAGDVNCTSKCISVPNPNEKAVEETNKCVNACPKGNGTEADNLNYANCRDGCIGKYYWAPTASGVPGASQTGAPNGAASSGSGTNAVTTGPSGTADNEEASRTGTAAASSSSAAGEVLRPVAGMGLGAVGFLAAILAL</sequence>
<reference evidence="3" key="1">
    <citation type="journal article" date="2023" name="Mol. Phylogenet. Evol.">
        <title>Genome-scale phylogeny and comparative genomics of the fungal order Sordariales.</title>
        <authorList>
            <person name="Hensen N."/>
            <person name="Bonometti L."/>
            <person name="Westerberg I."/>
            <person name="Brannstrom I.O."/>
            <person name="Guillou S."/>
            <person name="Cros-Aarteil S."/>
            <person name="Calhoun S."/>
            <person name="Haridas S."/>
            <person name="Kuo A."/>
            <person name="Mondo S."/>
            <person name="Pangilinan J."/>
            <person name="Riley R."/>
            <person name="LaButti K."/>
            <person name="Andreopoulos B."/>
            <person name="Lipzen A."/>
            <person name="Chen C."/>
            <person name="Yan M."/>
            <person name="Daum C."/>
            <person name="Ng V."/>
            <person name="Clum A."/>
            <person name="Steindorff A."/>
            <person name="Ohm R.A."/>
            <person name="Martin F."/>
            <person name="Silar P."/>
            <person name="Natvig D.O."/>
            <person name="Lalanne C."/>
            <person name="Gautier V."/>
            <person name="Ament-Velasquez S.L."/>
            <person name="Kruys A."/>
            <person name="Hutchinson M.I."/>
            <person name="Powell A.J."/>
            <person name="Barry K."/>
            <person name="Miller A.N."/>
            <person name="Grigoriev I.V."/>
            <person name="Debuchy R."/>
            <person name="Gladieux P."/>
            <person name="Hiltunen Thoren M."/>
            <person name="Johannesson H."/>
        </authorList>
    </citation>
    <scope>NUCLEOTIDE SEQUENCE</scope>
    <source>
        <strain evidence="3">PSN309</strain>
    </source>
</reference>
<keyword evidence="4" id="KW-1185">Reference proteome</keyword>
<evidence type="ECO:0000313" key="4">
    <source>
        <dbReference type="Proteomes" id="UP001302126"/>
    </source>
</evidence>
<keyword evidence="2" id="KW-0732">Signal</keyword>
<protein>
    <submittedName>
        <fullName evidence="3">Uncharacterized protein</fullName>
    </submittedName>
</protein>
<reference evidence="3" key="2">
    <citation type="submission" date="2023-05" db="EMBL/GenBank/DDBJ databases">
        <authorList>
            <consortium name="Lawrence Berkeley National Laboratory"/>
            <person name="Steindorff A."/>
            <person name="Hensen N."/>
            <person name="Bonometti L."/>
            <person name="Westerberg I."/>
            <person name="Brannstrom I.O."/>
            <person name="Guillou S."/>
            <person name="Cros-Aarteil S."/>
            <person name="Calhoun S."/>
            <person name="Haridas S."/>
            <person name="Kuo A."/>
            <person name="Mondo S."/>
            <person name="Pangilinan J."/>
            <person name="Riley R."/>
            <person name="Labutti K."/>
            <person name="Andreopoulos B."/>
            <person name="Lipzen A."/>
            <person name="Chen C."/>
            <person name="Yanf M."/>
            <person name="Daum C."/>
            <person name="Ng V."/>
            <person name="Clum A."/>
            <person name="Ohm R."/>
            <person name="Martin F."/>
            <person name="Silar P."/>
            <person name="Natvig D."/>
            <person name="Lalanne C."/>
            <person name="Gautier V."/>
            <person name="Ament-Velasquez S.L."/>
            <person name="Kruys A."/>
            <person name="Hutchinson M.I."/>
            <person name="Powell A.J."/>
            <person name="Barry K."/>
            <person name="Miller A.N."/>
            <person name="Grigoriev I.V."/>
            <person name="Debuchy R."/>
            <person name="Gladieux P."/>
            <person name="Thoren M.H."/>
            <person name="Johannesson H."/>
        </authorList>
    </citation>
    <scope>NUCLEOTIDE SEQUENCE</scope>
    <source>
        <strain evidence="3">PSN309</strain>
    </source>
</reference>
<accession>A0AAN6X419</accession>